<evidence type="ECO:0000256" key="2">
    <source>
        <dbReference type="ARBA" id="ARBA00022679"/>
    </source>
</evidence>
<dbReference type="Pfam" id="PF00195">
    <property type="entry name" value="Chal_sti_synt_N"/>
    <property type="match status" value="1"/>
</dbReference>
<comment type="similarity">
    <text evidence="1">Belongs to the thiolase-like superfamily. Chalcone/stilbene synthases family.</text>
</comment>
<dbReference type="Pfam" id="PF02797">
    <property type="entry name" value="Chal_sti_synt_C"/>
    <property type="match status" value="1"/>
</dbReference>
<dbReference type="InterPro" id="IPR011141">
    <property type="entry name" value="Polyketide_synthase_type-III"/>
</dbReference>
<evidence type="ECO:0000313" key="8">
    <source>
        <dbReference type="Proteomes" id="UP000535491"/>
    </source>
</evidence>
<keyword evidence="2" id="KW-0808">Transferase</keyword>
<dbReference type="InterPro" id="IPR012328">
    <property type="entry name" value="Chalcone/stilbene_synt_C"/>
</dbReference>
<dbReference type="PIRSF" id="PIRSF000451">
    <property type="entry name" value="PKS_III"/>
    <property type="match status" value="1"/>
</dbReference>
<reference evidence="7 8" key="1">
    <citation type="submission" date="2020-07" db="EMBL/GenBank/DDBJ databases">
        <authorList>
            <person name="Feng H."/>
        </authorList>
    </citation>
    <scope>NUCLEOTIDE SEQUENCE [LARGE SCALE GENOMIC DNA]</scope>
    <source>
        <strain evidence="8">s-10</strain>
    </source>
</reference>
<dbReference type="AlphaFoldDB" id="A0A7W1WPL6"/>
<name>A0A7W1WPL6_9BACL</name>
<keyword evidence="3" id="KW-0012">Acyltransferase</keyword>
<evidence type="ECO:0000259" key="5">
    <source>
        <dbReference type="Pfam" id="PF00195"/>
    </source>
</evidence>
<evidence type="ECO:0000256" key="3">
    <source>
        <dbReference type="ARBA" id="ARBA00023315"/>
    </source>
</evidence>
<dbReference type="GO" id="GO:0016747">
    <property type="term" value="F:acyltransferase activity, transferring groups other than amino-acyl groups"/>
    <property type="evidence" value="ECO:0007669"/>
    <property type="project" value="InterPro"/>
</dbReference>
<proteinExistence type="inferred from homology"/>
<dbReference type="Proteomes" id="UP000535491">
    <property type="component" value="Unassembled WGS sequence"/>
</dbReference>
<evidence type="ECO:0000256" key="4">
    <source>
        <dbReference type="PIRSR" id="PIRSR000451-1"/>
    </source>
</evidence>
<dbReference type="InterPro" id="IPR016039">
    <property type="entry name" value="Thiolase-like"/>
</dbReference>
<dbReference type="EMBL" id="JACEIQ010000003">
    <property type="protein sequence ID" value="MBA4493680.1"/>
    <property type="molecule type" value="Genomic_DNA"/>
</dbReference>
<feature type="domain" description="Chalcone/stilbene synthase C-terminal" evidence="6">
    <location>
        <begin position="214"/>
        <end position="352"/>
    </location>
</feature>
<feature type="active site" description="Acyl-thioester intermediate" evidence="4">
    <location>
        <position position="139"/>
    </location>
</feature>
<sequence>MAKIISVGTAVPPYEIEQEEVRNFAKELFEESYENIDRMLTIFENTSIQKRRFSRPREWFETERSFSERNQAYIETACQLGEEAILTCLNGTGLKPHDIDHIFFISTTGMATPSIDAYLINRLEMDIHIKRTPIWGLGCAGGVAGLARAYEYARAFPESRVLLLALECCGLTFRRNDMSKSNLVATSLFGDGAAAVLVAGEEAHIPHPVEGPEIVDTMSTVWPHSLDVMGWEINDDGLKVIFSKNIPAIVRNQIKPVVDQFLERRQLDLSRVEHYITHPGGIKVVQAYQETLGVPVDKFKHAYSVLKSFGNMSSATVLFVLERELLESHTYGSYGLMAALGPGFSSEMLLLRWGSEASGRLPSRRQHLKKQIKWLQGGTHV</sequence>
<dbReference type="CDD" id="cd00831">
    <property type="entry name" value="CHS_like"/>
    <property type="match status" value="1"/>
</dbReference>
<organism evidence="7 8">
    <name type="scientific">Paenactinomyces guangxiensis</name>
    <dbReference type="NCBI Taxonomy" id="1490290"/>
    <lineage>
        <taxon>Bacteria</taxon>
        <taxon>Bacillati</taxon>
        <taxon>Bacillota</taxon>
        <taxon>Bacilli</taxon>
        <taxon>Bacillales</taxon>
        <taxon>Thermoactinomycetaceae</taxon>
        <taxon>Paenactinomyces</taxon>
    </lineage>
</organism>
<evidence type="ECO:0000313" key="7">
    <source>
        <dbReference type="EMBL" id="MBA4493680.1"/>
    </source>
</evidence>
<dbReference type="InterPro" id="IPR001099">
    <property type="entry name" value="Chalcone/stilbene_synt_N"/>
</dbReference>
<feature type="domain" description="Chalcone/stilbene synthase N-terminal" evidence="5">
    <location>
        <begin position="2"/>
        <end position="199"/>
    </location>
</feature>
<dbReference type="PANTHER" id="PTHR11877">
    <property type="entry name" value="HYDROXYMETHYLGLUTARYL-COA SYNTHASE"/>
    <property type="match status" value="1"/>
</dbReference>
<keyword evidence="8" id="KW-1185">Reference proteome</keyword>
<dbReference type="RefSeq" id="WP_181750918.1">
    <property type="nucleotide sequence ID" value="NZ_JACEIQ010000003.1"/>
</dbReference>
<evidence type="ECO:0000259" key="6">
    <source>
        <dbReference type="Pfam" id="PF02797"/>
    </source>
</evidence>
<accession>A0A7W1WPL6</accession>
<dbReference type="PANTHER" id="PTHR11877:SF99">
    <property type="entry name" value="1,3,6,8-TETRAHYDROXYNAPHTHALENE SYNTHASE"/>
    <property type="match status" value="1"/>
</dbReference>
<dbReference type="Gene3D" id="3.40.47.10">
    <property type="match status" value="2"/>
</dbReference>
<gene>
    <name evidence="7" type="ORF">H1191_05110</name>
</gene>
<dbReference type="GO" id="GO:0030639">
    <property type="term" value="P:polyketide biosynthetic process"/>
    <property type="evidence" value="ECO:0007669"/>
    <property type="project" value="TreeGrafter"/>
</dbReference>
<protein>
    <submittedName>
        <fullName evidence="7">Type III polyketide synthase</fullName>
    </submittedName>
</protein>
<dbReference type="SUPFAM" id="SSF53901">
    <property type="entry name" value="Thiolase-like"/>
    <property type="match status" value="2"/>
</dbReference>
<evidence type="ECO:0000256" key="1">
    <source>
        <dbReference type="ARBA" id="ARBA00005531"/>
    </source>
</evidence>
<comment type="caution">
    <text evidence="7">The sequence shown here is derived from an EMBL/GenBank/DDBJ whole genome shotgun (WGS) entry which is preliminary data.</text>
</comment>